<evidence type="ECO:0000256" key="4">
    <source>
        <dbReference type="ARBA" id="ARBA00022960"/>
    </source>
</evidence>
<organism evidence="10 11">
    <name type="scientific">Amphritea japonica ATCC BAA-1530</name>
    <dbReference type="NCBI Taxonomy" id="1278309"/>
    <lineage>
        <taxon>Bacteria</taxon>
        <taxon>Pseudomonadati</taxon>
        <taxon>Pseudomonadota</taxon>
        <taxon>Gammaproteobacteria</taxon>
        <taxon>Oceanospirillales</taxon>
        <taxon>Oceanospirillaceae</taxon>
        <taxon>Amphritea</taxon>
    </lineage>
</organism>
<dbReference type="GO" id="GO:0016740">
    <property type="term" value="F:transferase activity"/>
    <property type="evidence" value="ECO:0007669"/>
    <property type="project" value="UniProtKB-KW"/>
</dbReference>
<dbReference type="GO" id="GO:0071555">
    <property type="term" value="P:cell wall organization"/>
    <property type="evidence" value="ECO:0007669"/>
    <property type="project" value="UniProtKB-UniRule"/>
</dbReference>
<keyword evidence="8" id="KW-0732">Signal</keyword>
<evidence type="ECO:0000256" key="6">
    <source>
        <dbReference type="ARBA" id="ARBA00023316"/>
    </source>
</evidence>
<feature type="domain" description="L,D-TPase catalytic" evidence="9">
    <location>
        <begin position="177"/>
        <end position="363"/>
    </location>
</feature>
<dbReference type="SUPFAM" id="SSF47090">
    <property type="entry name" value="PGBD-like"/>
    <property type="match status" value="1"/>
</dbReference>
<reference evidence="10 11" key="1">
    <citation type="journal article" date="2008" name="Int. J. Syst. Evol. Microbiol.">
        <title>Amphritea japonica sp. nov. and Amphritea balenae sp. nov., isolated from the sediment adjacent to sperm whale carcasses off Kagoshima, Japan.</title>
        <authorList>
            <person name="Miyazaki M."/>
            <person name="Nogi Y."/>
            <person name="Fujiwara Y."/>
            <person name="Kawato M."/>
            <person name="Nagahama T."/>
            <person name="Kubokawa K."/>
            <person name="Horikoshi K."/>
        </authorList>
    </citation>
    <scope>NUCLEOTIDE SEQUENCE [LARGE SCALE GENOMIC DNA]</scope>
    <source>
        <strain evidence="10 11">ATCC BAA-1530</strain>
    </source>
</reference>
<dbReference type="InterPro" id="IPR052905">
    <property type="entry name" value="LD-transpeptidase_YkuD-like"/>
</dbReference>
<dbReference type="KEGG" id="ajp:AMJAP_0175"/>
<dbReference type="InterPro" id="IPR002477">
    <property type="entry name" value="Peptidoglycan-bd-like"/>
</dbReference>
<dbReference type="UniPathway" id="UPA00219"/>
<dbReference type="EMBL" id="AP014545">
    <property type="protein sequence ID" value="BBB24774.1"/>
    <property type="molecule type" value="Genomic_DNA"/>
</dbReference>
<dbReference type="CDD" id="cd16913">
    <property type="entry name" value="YkuD_like"/>
    <property type="match status" value="1"/>
</dbReference>
<dbReference type="Pfam" id="PF01471">
    <property type="entry name" value="PG_binding_1"/>
    <property type="match status" value="1"/>
</dbReference>
<dbReference type="GO" id="GO:0008360">
    <property type="term" value="P:regulation of cell shape"/>
    <property type="evidence" value="ECO:0007669"/>
    <property type="project" value="UniProtKB-UniRule"/>
</dbReference>
<evidence type="ECO:0000256" key="7">
    <source>
        <dbReference type="PROSITE-ProRule" id="PRU01373"/>
    </source>
</evidence>
<dbReference type="PANTHER" id="PTHR41533:SF1">
    <property type="entry name" value="L,D-TRANSPEPTIDASE YCBB-RELATED"/>
    <property type="match status" value="1"/>
</dbReference>
<dbReference type="InterPro" id="IPR036365">
    <property type="entry name" value="PGBD-like_sf"/>
</dbReference>
<proteinExistence type="inferred from homology"/>
<keyword evidence="6 7" id="KW-0961">Cell wall biogenesis/degradation</keyword>
<sequence length="419" mass="47981">MESGGVSMGLSRFFCVCAALMLFTSSSVSAVEPPTMLSALLNQHQQGTGVPDARFSNLEEASLFYQRLNQQAHWPRLAGGSLLRQDDRDTEITILRQQLMLLGDYRRLTQALIDEEYFDQELSEALKQFQYRHGAKVDGILGPKSRALLNVPPSQRLNQLSLNQYRVSQFRALALGRYIQVNIPEFRLRLVDQGDTVLQLKTIVGRKKRKTPVFTTDIKALVMNPSWTVPKSIGWKDIIPAWQADPEYLSRKNLSVAQGWGNQRVLLPSSEVEPQSMYNSDEYRYFWEAPGQGNTLGRIKFLSHSRYAIYLHDTSAPGLFNRDRRDLSSGCIRVERAEDLAQHLIQLDSPEQLPQLGSTLMTEKTSEIYLRHPVPVHMTYWTAWVDNQGLLNFRDDIYRRDEWEHSQLFATSQLGSPKF</sequence>
<feature type="active site" description="Nucleophile" evidence="7">
    <location>
        <position position="331"/>
    </location>
</feature>
<feature type="active site" description="Proton donor/acceptor" evidence="7">
    <location>
        <position position="312"/>
    </location>
</feature>
<evidence type="ECO:0000313" key="11">
    <source>
        <dbReference type="Proteomes" id="UP000595663"/>
    </source>
</evidence>
<dbReference type="RefSeq" id="WP_083935284.1">
    <property type="nucleotide sequence ID" value="NZ_AP014545.1"/>
</dbReference>
<dbReference type="PROSITE" id="PS52029">
    <property type="entry name" value="LD_TPASE"/>
    <property type="match status" value="1"/>
</dbReference>
<accession>A0A7R6P2T5</accession>
<evidence type="ECO:0000256" key="3">
    <source>
        <dbReference type="ARBA" id="ARBA00022679"/>
    </source>
</evidence>
<dbReference type="Gene3D" id="2.40.440.10">
    <property type="entry name" value="L,D-transpeptidase catalytic domain-like"/>
    <property type="match status" value="1"/>
</dbReference>
<dbReference type="SUPFAM" id="SSF141523">
    <property type="entry name" value="L,D-transpeptidase catalytic domain-like"/>
    <property type="match status" value="1"/>
</dbReference>
<comment type="similarity">
    <text evidence="2">Belongs to the YkuD family.</text>
</comment>
<gene>
    <name evidence="10" type="ORF">AMJAP_0175</name>
</gene>
<evidence type="ECO:0000313" key="10">
    <source>
        <dbReference type="EMBL" id="BBB24774.1"/>
    </source>
</evidence>
<keyword evidence="5 7" id="KW-0573">Peptidoglycan synthesis</keyword>
<dbReference type="GO" id="GO:0004180">
    <property type="term" value="F:carboxypeptidase activity"/>
    <property type="evidence" value="ECO:0007669"/>
    <property type="project" value="UniProtKB-ARBA"/>
</dbReference>
<dbReference type="InterPro" id="IPR036366">
    <property type="entry name" value="PGBDSf"/>
</dbReference>
<dbReference type="Gene3D" id="1.10.101.10">
    <property type="entry name" value="PGBD-like superfamily/PGBD"/>
    <property type="match status" value="1"/>
</dbReference>
<dbReference type="OrthoDB" id="9778545at2"/>
<dbReference type="Proteomes" id="UP000595663">
    <property type="component" value="Chromosome"/>
</dbReference>
<feature type="chain" id="PRO_5032943647" description="L,D-TPase catalytic domain-containing protein" evidence="8">
    <location>
        <begin position="31"/>
        <end position="419"/>
    </location>
</feature>
<evidence type="ECO:0000256" key="2">
    <source>
        <dbReference type="ARBA" id="ARBA00005992"/>
    </source>
</evidence>
<comment type="pathway">
    <text evidence="1 7">Cell wall biogenesis; peptidoglycan biosynthesis.</text>
</comment>
<feature type="signal peptide" evidence="8">
    <location>
        <begin position="1"/>
        <end position="30"/>
    </location>
</feature>
<keyword evidence="3" id="KW-0808">Transferase</keyword>
<keyword evidence="4 7" id="KW-0133">Cell shape</keyword>
<evidence type="ECO:0000259" key="9">
    <source>
        <dbReference type="PROSITE" id="PS52029"/>
    </source>
</evidence>
<dbReference type="AlphaFoldDB" id="A0A7R6P2T5"/>
<dbReference type="Pfam" id="PF03734">
    <property type="entry name" value="YkuD"/>
    <property type="match status" value="1"/>
</dbReference>
<dbReference type="InterPro" id="IPR038063">
    <property type="entry name" value="Transpep_catalytic_dom"/>
</dbReference>
<protein>
    <recommendedName>
        <fullName evidence="9">L,D-TPase catalytic domain-containing protein</fullName>
    </recommendedName>
</protein>
<dbReference type="InterPro" id="IPR005490">
    <property type="entry name" value="LD_TPept_cat_dom"/>
</dbReference>
<dbReference type="PANTHER" id="PTHR41533">
    <property type="entry name" value="L,D-TRANSPEPTIDASE HI_1667-RELATED"/>
    <property type="match status" value="1"/>
</dbReference>
<evidence type="ECO:0000256" key="1">
    <source>
        <dbReference type="ARBA" id="ARBA00004752"/>
    </source>
</evidence>
<evidence type="ECO:0000256" key="5">
    <source>
        <dbReference type="ARBA" id="ARBA00022984"/>
    </source>
</evidence>
<keyword evidence="11" id="KW-1185">Reference proteome</keyword>
<evidence type="ECO:0000256" key="8">
    <source>
        <dbReference type="SAM" id="SignalP"/>
    </source>
</evidence>
<name>A0A7R6P2T5_9GAMM</name>
<dbReference type="GO" id="GO:0009252">
    <property type="term" value="P:peptidoglycan biosynthetic process"/>
    <property type="evidence" value="ECO:0007669"/>
    <property type="project" value="UniProtKB-UniPathway"/>
</dbReference>